<feature type="compositionally biased region" description="Polar residues" evidence="16">
    <location>
        <begin position="299"/>
        <end position="314"/>
    </location>
</feature>
<dbReference type="GO" id="GO:0005694">
    <property type="term" value="C:chromosome"/>
    <property type="evidence" value="ECO:0007669"/>
    <property type="project" value="UniProtKB-SubCell"/>
</dbReference>
<dbReference type="InterPro" id="IPR055220">
    <property type="entry name" value="SPRTN_ZBD"/>
</dbReference>
<evidence type="ECO:0000313" key="18">
    <source>
        <dbReference type="EMBL" id="JAC14295.1"/>
    </source>
</evidence>
<dbReference type="Gene3D" id="3.30.160.60">
    <property type="entry name" value="Classic Zinc Finger"/>
    <property type="match status" value="2"/>
</dbReference>
<evidence type="ECO:0000256" key="4">
    <source>
        <dbReference type="ARBA" id="ARBA00022454"/>
    </source>
</evidence>
<feature type="compositionally biased region" description="Basic and acidic residues" evidence="16">
    <location>
        <begin position="19"/>
        <end position="31"/>
    </location>
</feature>
<dbReference type="PANTHER" id="PTHR21220:SF0">
    <property type="entry name" value="DNA-DEPENDENT METALLOPROTEASE SPRTN"/>
    <property type="match status" value="1"/>
</dbReference>
<evidence type="ECO:0000256" key="10">
    <source>
        <dbReference type="ARBA" id="ARBA00022833"/>
    </source>
</evidence>
<keyword evidence="10" id="KW-0862">Zinc</keyword>
<dbReference type="PROSITE" id="PS51908">
    <property type="entry name" value="ZF_UBZ4"/>
    <property type="match status" value="1"/>
</dbReference>
<dbReference type="GO" id="GO:0008270">
    <property type="term" value="F:zinc ion binding"/>
    <property type="evidence" value="ECO:0007669"/>
    <property type="project" value="UniProtKB-KW"/>
</dbReference>
<feature type="region of interest" description="Disordered" evidence="16">
    <location>
        <begin position="223"/>
        <end position="260"/>
    </location>
</feature>
<feature type="region of interest" description="Disordered" evidence="16">
    <location>
        <begin position="276"/>
        <end position="323"/>
    </location>
</feature>
<keyword evidence="5" id="KW-0645">Protease</keyword>
<dbReference type="GO" id="GO:0005634">
    <property type="term" value="C:nucleus"/>
    <property type="evidence" value="ECO:0007669"/>
    <property type="project" value="UniProtKB-SubCell"/>
</dbReference>
<evidence type="ECO:0000256" key="2">
    <source>
        <dbReference type="ARBA" id="ARBA00004286"/>
    </source>
</evidence>
<feature type="region of interest" description="Disordered" evidence="16">
    <location>
        <begin position="19"/>
        <end position="41"/>
    </location>
</feature>
<dbReference type="InterPro" id="IPR006640">
    <property type="entry name" value="SprT-like_domain"/>
</dbReference>
<keyword evidence="11" id="KW-0482">Metalloprotease</keyword>
<name>A0A023EY94_TRIIF</name>
<dbReference type="Pfam" id="PF10263">
    <property type="entry name" value="SprT-like"/>
    <property type="match status" value="1"/>
</dbReference>
<dbReference type="GO" id="GO:0003697">
    <property type="term" value="F:single-stranded DNA binding"/>
    <property type="evidence" value="ECO:0007669"/>
    <property type="project" value="InterPro"/>
</dbReference>
<sequence length="518" mass="58174">MMDSDLLLAKSLQEQFDHEEIAEPNSKERQNKSKPTNSIIDPQWDLHDPTPDIYALFQMFNAKFFWSKLDSVEVKWSPRMYSCAGVCTYKGLGGCVVSLSLPLLKLRPRKDLIETLLHEMIHAYLFVTDRNSEREEHGPKFHSHMYRINKAAGTNITVYHTFHDEVKHYKTHWWRCNGPCRSRPPYYGLVKRSMNRAPGPNDYWYAEHKHNCGGEFIKVKEPDGFKSRKSKKAIGDKENEEKQTSLEKYLSPPTHPSQPKVTANIFGMNSFDKKEATKPTTEKIGKTNSVHGFKGLTPKNLTKTSANKNTSNYNGRMATSGGGLGLMSNRGGTLVERPRVVASTSTSASPKTTLVQTTFTPYSGTGQVLDPNCQPSDINRANSRLLKLYPPANVKPSTPSASTVENPQKKLKVDEDIATVSLLEENILDADANLVNCPVCNKKLLQRQVNEHLDECINLSAIMESISDSVISEDDPVVVEEEQGETDSQNKNVNCPNCDKICKLDSINQHLDECLQTL</sequence>
<keyword evidence="9" id="KW-0378">Hydrolase</keyword>
<comment type="similarity">
    <text evidence="3">Belongs to the Spartan family.</text>
</comment>
<evidence type="ECO:0000256" key="3">
    <source>
        <dbReference type="ARBA" id="ARBA00010724"/>
    </source>
</evidence>
<reference evidence="18" key="1">
    <citation type="journal article" date="2014" name="PLoS Negl. Trop. Dis.">
        <title>An updated insight into the Sialotranscriptome of Triatoma infestans: developmental stage and geographic variations.</title>
        <authorList>
            <person name="Schwarz A."/>
            <person name="Medrano-Mercado N."/>
            <person name="Schaub G.A."/>
            <person name="Struchiner C.J."/>
            <person name="Bargues M.D."/>
            <person name="Levy M.Z."/>
            <person name="Ribeiro J.M."/>
        </authorList>
    </citation>
    <scope>NUCLEOTIDE SEQUENCE</scope>
    <source>
        <strain evidence="18">Chile</strain>
        <tissue evidence="18">Salivary glands</tissue>
    </source>
</reference>
<protein>
    <recommendedName>
        <fullName evidence="14">Protein with SprT-like domain at the N terminus</fullName>
    </recommendedName>
</protein>
<keyword evidence="7 15" id="KW-0227">DNA damage</keyword>
<feature type="compositionally biased region" description="Basic and acidic residues" evidence="16">
    <location>
        <begin position="276"/>
        <end position="285"/>
    </location>
</feature>
<dbReference type="GO" id="GO:0004222">
    <property type="term" value="F:metalloendopeptidase activity"/>
    <property type="evidence" value="ECO:0007669"/>
    <property type="project" value="InterPro"/>
</dbReference>
<evidence type="ECO:0000256" key="13">
    <source>
        <dbReference type="ARBA" id="ARBA00023242"/>
    </source>
</evidence>
<keyword evidence="13" id="KW-0539">Nucleus</keyword>
<dbReference type="SMART" id="SM00734">
    <property type="entry name" value="ZnF_Rad18"/>
    <property type="match status" value="2"/>
</dbReference>
<evidence type="ECO:0000256" key="8">
    <source>
        <dbReference type="ARBA" id="ARBA00022771"/>
    </source>
</evidence>
<keyword evidence="12 15" id="KW-0234">DNA repair</keyword>
<dbReference type="GO" id="GO:0006508">
    <property type="term" value="P:proteolysis"/>
    <property type="evidence" value="ECO:0007669"/>
    <property type="project" value="UniProtKB-KW"/>
</dbReference>
<evidence type="ECO:0000256" key="14">
    <source>
        <dbReference type="ARBA" id="ARBA00030396"/>
    </source>
</evidence>
<evidence type="ECO:0000256" key="15">
    <source>
        <dbReference type="PROSITE-ProRule" id="PRU01256"/>
    </source>
</evidence>
<feature type="domain" description="UBZ4-type" evidence="17">
    <location>
        <begin position="434"/>
        <end position="461"/>
    </location>
</feature>
<feature type="compositionally biased region" description="Basic and acidic residues" evidence="16">
    <location>
        <begin position="233"/>
        <end position="245"/>
    </location>
</feature>
<comment type="subcellular location">
    <subcellularLocation>
        <location evidence="2">Chromosome</location>
    </subcellularLocation>
    <subcellularLocation>
        <location evidence="1">Nucleus</location>
    </subcellularLocation>
</comment>
<keyword evidence="6" id="KW-0479">Metal-binding</keyword>
<dbReference type="GO" id="GO:0031593">
    <property type="term" value="F:polyubiquitin modification-dependent protein binding"/>
    <property type="evidence" value="ECO:0007669"/>
    <property type="project" value="TreeGrafter"/>
</dbReference>
<dbReference type="InterPro" id="IPR006642">
    <property type="entry name" value="Rad18_UBZ4"/>
</dbReference>
<dbReference type="Pfam" id="PF22934">
    <property type="entry name" value="SPRTN_ZBD"/>
    <property type="match status" value="1"/>
</dbReference>
<dbReference type="SMART" id="SM00731">
    <property type="entry name" value="SprT"/>
    <property type="match status" value="1"/>
</dbReference>
<evidence type="ECO:0000256" key="12">
    <source>
        <dbReference type="ARBA" id="ARBA00023204"/>
    </source>
</evidence>
<evidence type="ECO:0000256" key="16">
    <source>
        <dbReference type="SAM" id="MobiDB-lite"/>
    </source>
</evidence>
<evidence type="ECO:0000259" key="17">
    <source>
        <dbReference type="PROSITE" id="PS51908"/>
    </source>
</evidence>
<proteinExistence type="evidence at transcript level"/>
<keyword evidence="8 15" id="KW-0863">Zinc-finger</keyword>
<keyword evidence="4" id="KW-0158">Chromosome</keyword>
<evidence type="ECO:0000256" key="9">
    <source>
        <dbReference type="ARBA" id="ARBA00022801"/>
    </source>
</evidence>
<evidence type="ECO:0000256" key="6">
    <source>
        <dbReference type="ARBA" id="ARBA00022723"/>
    </source>
</evidence>
<dbReference type="AlphaFoldDB" id="A0A023EY94"/>
<evidence type="ECO:0000256" key="1">
    <source>
        <dbReference type="ARBA" id="ARBA00004123"/>
    </source>
</evidence>
<evidence type="ECO:0000256" key="7">
    <source>
        <dbReference type="ARBA" id="ARBA00022763"/>
    </source>
</evidence>
<dbReference type="GO" id="GO:0006281">
    <property type="term" value="P:DNA repair"/>
    <property type="evidence" value="ECO:0007669"/>
    <property type="project" value="UniProtKB-KW"/>
</dbReference>
<evidence type="ECO:0000256" key="11">
    <source>
        <dbReference type="ARBA" id="ARBA00023049"/>
    </source>
</evidence>
<dbReference type="PANTHER" id="PTHR21220">
    <property type="entry name" value="DNA-DEPENDENT METALLOPROTEASE SPRTN"/>
    <property type="match status" value="1"/>
</dbReference>
<evidence type="ECO:0000256" key="5">
    <source>
        <dbReference type="ARBA" id="ARBA00022670"/>
    </source>
</evidence>
<dbReference type="EMBL" id="GBBI01004417">
    <property type="protein sequence ID" value="JAC14295.1"/>
    <property type="molecule type" value="mRNA"/>
</dbReference>
<dbReference type="InterPro" id="IPR044245">
    <property type="entry name" value="Spartan"/>
</dbReference>
<organism evidence="18">
    <name type="scientific">Triatoma infestans</name>
    <name type="common">Assassin bug</name>
    <dbReference type="NCBI Taxonomy" id="30076"/>
    <lineage>
        <taxon>Eukaryota</taxon>
        <taxon>Metazoa</taxon>
        <taxon>Ecdysozoa</taxon>
        <taxon>Arthropoda</taxon>
        <taxon>Hexapoda</taxon>
        <taxon>Insecta</taxon>
        <taxon>Pterygota</taxon>
        <taxon>Neoptera</taxon>
        <taxon>Paraneoptera</taxon>
        <taxon>Hemiptera</taxon>
        <taxon>Heteroptera</taxon>
        <taxon>Panheteroptera</taxon>
        <taxon>Cimicomorpha</taxon>
        <taxon>Reduviidae</taxon>
        <taxon>Triatominae</taxon>
        <taxon>Triatoma</taxon>
    </lineage>
</organism>
<accession>A0A023EY94</accession>